<protein>
    <submittedName>
        <fullName evidence="1">CRISPR-associated protein, Csd2 family</fullName>
    </submittedName>
</protein>
<dbReference type="GO" id="GO:0043571">
    <property type="term" value="P:maintenance of CRISPR repeat elements"/>
    <property type="evidence" value="ECO:0007669"/>
    <property type="project" value="InterPro"/>
</dbReference>
<gene>
    <name evidence="1" type="ORF">EVA_18032</name>
</gene>
<dbReference type="AlphaFoldDB" id="J9FG08"/>
<proteinExistence type="predicted"/>
<sequence>MAVRELIVFKHSSELGDCPSYRLFDAVEVKKKEGITYPRKYQEYEVTIHEEEIPDSVEVKRMI</sequence>
<accession>J9FG08</accession>
<name>J9FG08_9ZZZZ</name>
<evidence type="ECO:0000313" key="1">
    <source>
        <dbReference type="EMBL" id="EJW93861.1"/>
    </source>
</evidence>
<organism evidence="1">
    <name type="scientific">gut metagenome</name>
    <dbReference type="NCBI Taxonomy" id="749906"/>
    <lineage>
        <taxon>unclassified sequences</taxon>
        <taxon>metagenomes</taxon>
        <taxon>organismal metagenomes</taxon>
    </lineage>
</organism>
<reference evidence="1" key="1">
    <citation type="journal article" date="2012" name="PLoS ONE">
        <title>Gene sets for utilization of primary and secondary nutrition supplies in the distal gut of endangered iberian lynx.</title>
        <authorList>
            <person name="Alcaide M."/>
            <person name="Messina E."/>
            <person name="Richter M."/>
            <person name="Bargiela R."/>
            <person name="Peplies J."/>
            <person name="Huws S.A."/>
            <person name="Newbold C.J."/>
            <person name="Golyshin P.N."/>
            <person name="Simon M.A."/>
            <person name="Lopez G."/>
            <person name="Yakimov M.M."/>
            <person name="Ferrer M."/>
        </authorList>
    </citation>
    <scope>NUCLEOTIDE SEQUENCE</scope>
</reference>
<dbReference type="EMBL" id="AMCI01006716">
    <property type="protein sequence ID" value="EJW93861.1"/>
    <property type="molecule type" value="Genomic_DNA"/>
</dbReference>
<dbReference type="Pfam" id="PF05107">
    <property type="entry name" value="Cas_Cas7"/>
    <property type="match status" value="1"/>
</dbReference>
<dbReference type="InterPro" id="IPR006482">
    <property type="entry name" value="Cas7_Csh2/Csh2"/>
</dbReference>
<comment type="caution">
    <text evidence="1">The sequence shown here is derived from an EMBL/GenBank/DDBJ whole genome shotgun (WGS) entry which is preliminary data.</text>
</comment>